<keyword evidence="3" id="KW-1185">Reference proteome</keyword>
<dbReference type="Proteomes" id="UP000027138">
    <property type="component" value="Unassembled WGS sequence"/>
</dbReference>
<dbReference type="EMBL" id="KK914319">
    <property type="protein sequence ID" value="KDP41160.1"/>
    <property type="molecule type" value="Genomic_DNA"/>
</dbReference>
<dbReference type="AlphaFoldDB" id="A0A067L9I2"/>
<name>A0A067L9I2_JATCU</name>
<evidence type="ECO:0000256" key="1">
    <source>
        <dbReference type="SAM" id="MobiDB-lite"/>
    </source>
</evidence>
<gene>
    <name evidence="2" type="ORF">JCGZ_03654</name>
</gene>
<accession>A0A067L9I2</accession>
<sequence>MAHIIYIVEFDGSGNRGHAALVDYSGVICVEACYFKGYCLSKGKEEEKEEDEREGYDIVGKGEQGDY</sequence>
<evidence type="ECO:0000313" key="3">
    <source>
        <dbReference type="Proteomes" id="UP000027138"/>
    </source>
</evidence>
<protein>
    <submittedName>
        <fullName evidence="2">Uncharacterized protein</fullName>
    </submittedName>
</protein>
<evidence type="ECO:0000313" key="2">
    <source>
        <dbReference type="EMBL" id="KDP41160.1"/>
    </source>
</evidence>
<reference evidence="2 3" key="1">
    <citation type="journal article" date="2014" name="PLoS ONE">
        <title>Global Analysis of Gene Expression Profiles in Physic Nut (Jatropha curcas L.) Seedlings Exposed to Salt Stress.</title>
        <authorList>
            <person name="Zhang L."/>
            <person name="Zhang C."/>
            <person name="Wu P."/>
            <person name="Chen Y."/>
            <person name="Li M."/>
            <person name="Jiang H."/>
            <person name="Wu G."/>
        </authorList>
    </citation>
    <scope>NUCLEOTIDE SEQUENCE [LARGE SCALE GENOMIC DNA]</scope>
    <source>
        <strain evidence="3">cv. GZQX0401</strain>
        <tissue evidence="2">Young leaves</tissue>
    </source>
</reference>
<proteinExistence type="predicted"/>
<organism evidence="2 3">
    <name type="scientific">Jatropha curcas</name>
    <name type="common">Barbados nut</name>
    <dbReference type="NCBI Taxonomy" id="180498"/>
    <lineage>
        <taxon>Eukaryota</taxon>
        <taxon>Viridiplantae</taxon>
        <taxon>Streptophyta</taxon>
        <taxon>Embryophyta</taxon>
        <taxon>Tracheophyta</taxon>
        <taxon>Spermatophyta</taxon>
        <taxon>Magnoliopsida</taxon>
        <taxon>eudicotyledons</taxon>
        <taxon>Gunneridae</taxon>
        <taxon>Pentapetalae</taxon>
        <taxon>rosids</taxon>
        <taxon>fabids</taxon>
        <taxon>Malpighiales</taxon>
        <taxon>Euphorbiaceae</taxon>
        <taxon>Crotonoideae</taxon>
        <taxon>Jatropheae</taxon>
        <taxon>Jatropha</taxon>
    </lineage>
</organism>
<feature type="region of interest" description="Disordered" evidence="1">
    <location>
        <begin position="43"/>
        <end position="67"/>
    </location>
</feature>